<sequence length="303" mass="34274">MVRSTLLKLSENKKFGSWITSNGITRRMARRFVAGETLEEAVAAARGCNDAGMMASLDYLGENVASISDAQRSRNEYLAIFETIAQESLQANVSCKLTQLGLDINCEFCTGLVLSIVERAASFDNFLRVDMEGSAYTQRTIDLVKRVRARNPAVGTVIQSYLYRSEKDVGELLACGCRIRLCKGAYKEPEDVAFPRKADVDANYVRLMQILLSSGFYHAIATHDPKMIAATIRHAAAKGISKDDFEFQMLYGVRTDLQRRLVKDGYRVRIYIPFGNDWFPYFMRRLAERPANVGFILRNLFRR</sequence>
<dbReference type="AlphaFoldDB" id="A0A7V8NQ99"/>
<dbReference type="InterPro" id="IPR015659">
    <property type="entry name" value="Proline_oxidase"/>
</dbReference>
<dbReference type="EC" id="1.5.5.2" evidence="2"/>
<dbReference type="Proteomes" id="UP000567293">
    <property type="component" value="Unassembled WGS sequence"/>
</dbReference>
<proteinExistence type="predicted"/>
<evidence type="ECO:0000256" key="6">
    <source>
        <dbReference type="ARBA" id="ARBA00023002"/>
    </source>
</evidence>
<feature type="binding site" evidence="10">
    <location>
        <position position="131"/>
    </location>
    <ligand>
        <name>FAD</name>
        <dbReference type="ChEBI" id="CHEBI:57692"/>
    </ligand>
</feature>
<comment type="caution">
    <text evidence="12">The sequence shown here is derived from an EMBL/GenBank/DDBJ whole genome shotgun (WGS) entry which is preliminary data.</text>
</comment>
<evidence type="ECO:0000259" key="11">
    <source>
        <dbReference type="Pfam" id="PF01619"/>
    </source>
</evidence>
<evidence type="ECO:0000256" key="9">
    <source>
        <dbReference type="PIRSR" id="PIRSR000196-1"/>
    </source>
</evidence>
<keyword evidence="6" id="KW-0560">Oxidoreductase</keyword>
<feature type="domain" description="Proline dehydrogenase" evidence="11">
    <location>
        <begin position="45"/>
        <end position="296"/>
    </location>
</feature>
<keyword evidence="5 10" id="KW-0274">FAD</keyword>
<feature type="binding site" evidence="9">
    <location>
        <position position="96"/>
    </location>
    <ligand>
        <name>substrate</name>
    </ligand>
</feature>
<dbReference type="EMBL" id="JACDQQ010001062">
    <property type="protein sequence ID" value="MBA0085503.1"/>
    <property type="molecule type" value="Genomic_DNA"/>
</dbReference>
<dbReference type="GO" id="GO:0004657">
    <property type="term" value="F:proline dehydrogenase activity"/>
    <property type="evidence" value="ECO:0007669"/>
    <property type="project" value="UniProtKB-EC"/>
</dbReference>
<organism evidence="12 13">
    <name type="scientific">Candidatus Acidiferrum panamense</name>
    <dbReference type="NCBI Taxonomy" id="2741543"/>
    <lineage>
        <taxon>Bacteria</taxon>
        <taxon>Pseudomonadati</taxon>
        <taxon>Acidobacteriota</taxon>
        <taxon>Terriglobia</taxon>
        <taxon>Candidatus Acidiferrales</taxon>
        <taxon>Candidatus Acidiferrum</taxon>
    </lineage>
</organism>
<evidence type="ECO:0000256" key="3">
    <source>
        <dbReference type="ARBA" id="ARBA00022630"/>
    </source>
</evidence>
<dbReference type="Gene3D" id="3.20.20.220">
    <property type="match status" value="1"/>
</dbReference>
<name>A0A7V8NQ99_9BACT</name>
<comment type="cofactor">
    <cofactor evidence="10">
        <name>FAD</name>
        <dbReference type="ChEBI" id="CHEBI:57692"/>
    </cofactor>
    <text evidence="10">Binds 1 FAD per subunit.</text>
</comment>
<dbReference type="InterPro" id="IPR029041">
    <property type="entry name" value="FAD-linked_oxidoreductase-like"/>
</dbReference>
<dbReference type="PANTHER" id="PTHR13914">
    <property type="entry name" value="PROLINE OXIDASE"/>
    <property type="match status" value="1"/>
</dbReference>
<feature type="binding site" evidence="10">
    <location>
        <begin position="183"/>
        <end position="185"/>
    </location>
    <ligand>
        <name>FAD</name>
        <dbReference type="ChEBI" id="CHEBI:57692"/>
    </ligand>
</feature>
<dbReference type="InterPro" id="IPR008219">
    <property type="entry name" value="PRODH_bac_arc"/>
</dbReference>
<feature type="binding site" evidence="9">
    <location>
        <position position="285"/>
    </location>
    <ligand>
        <name>substrate</name>
    </ligand>
</feature>
<protein>
    <recommendedName>
        <fullName evidence="2">proline dehydrogenase</fullName>
        <ecNumber evidence="2">1.5.5.2</ecNumber>
    </recommendedName>
</protein>
<evidence type="ECO:0000313" key="12">
    <source>
        <dbReference type="EMBL" id="MBA0085503.1"/>
    </source>
</evidence>
<reference evidence="12" key="1">
    <citation type="submission" date="2020-06" db="EMBL/GenBank/DDBJ databases">
        <title>Legume-microbial interactions unlock mineral nutrients during tropical forest succession.</title>
        <authorList>
            <person name="Epihov D.Z."/>
        </authorList>
    </citation>
    <scope>NUCLEOTIDE SEQUENCE [LARGE SCALE GENOMIC DNA]</scope>
    <source>
        <strain evidence="12">Pan2503</strain>
    </source>
</reference>
<evidence type="ECO:0000256" key="7">
    <source>
        <dbReference type="ARBA" id="ARBA00023062"/>
    </source>
</evidence>
<feature type="binding site" evidence="10">
    <location>
        <begin position="222"/>
        <end position="223"/>
    </location>
    <ligand>
        <name>FAD</name>
        <dbReference type="ChEBI" id="CHEBI:57692"/>
    </ligand>
</feature>
<evidence type="ECO:0000313" key="13">
    <source>
        <dbReference type="Proteomes" id="UP000567293"/>
    </source>
</evidence>
<keyword evidence="7" id="KW-0642">Proline metabolism</keyword>
<dbReference type="PANTHER" id="PTHR13914:SF0">
    <property type="entry name" value="PROLINE DEHYDROGENASE 1, MITOCHONDRIAL"/>
    <property type="match status" value="1"/>
</dbReference>
<dbReference type="InterPro" id="IPR002872">
    <property type="entry name" value="Proline_DH_dom"/>
</dbReference>
<evidence type="ECO:0000256" key="5">
    <source>
        <dbReference type="ARBA" id="ARBA00022827"/>
    </source>
</evidence>
<comment type="catalytic activity">
    <reaction evidence="8">
        <text>L-proline + a quinone = (S)-1-pyrroline-5-carboxylate + a quinol + H(+)</text>
        <dbReference type="Rhea" id="RHEA:23784"/>
        <dbReference type="ChEBI" id="CHEBI:15378"/>
        <dbReference type="ChEBI" id="CHEBI:17388"/>
        <dbReference type="ChEBI" id="CHEBI:24646"/>
        <dbReference type="ChEBI" id="CHEBI:60039"/>
        <dbReference type="ChEBI" id="CHEBI:132124"/>
        <dbReference type="EC" id="1.5.5.2"/>
    </reaction>
</comment>
<dbReference type="GO" id="GO:0010133">
    <property type="term" value="P:L-proline catabolic process to L-glutamate"/>
    <property type="evidence" value="ECO:0007669"/>
    <property type="project" value="UniProtKB-UniPathway"/>
</dbReference>
<evidence type="ECO:0000256" key="2">
    <source>
        <dbReference type="ARBA" id="ARBA00012695"/>
    </source>
</evidence>
<accession>A0A7V8NQ99</accession>
<feature type="binding site" evidence="10">
    <location>
        <position position="197"/>
    </location>
    <ligand>
        <name>FAD</name>
        <dbReference type="ChEBI" id="CHEBI:57692"/>
    </ligand>
</feature>
<dbReference type="SUPFAM" id="SSF51730">
    <property type="entry name" value="FAD-linked oxidoreductase"/>
    <property type="match status" value="1"/>
</dbReference>
<evidence type="ECO:0000256" key="4">
    <source>
        <dbReference type="ARBA" id="ARBA00022741"/>
    </source>
</evidence>
<feature type="binding site" evidence="9">
    <location>
        <position position="284"/>
    </location>
    <ligand>
        <name>substrate</name>
    </ligand>
</feature>
<dbReference type="GO" id="GO:0000166">
    <property type="term" value="F:nucleotide binding"/>
    <property type="evidence" value="ECO:0007669"/>
    <property type="project" value="UniProtKB-KW"/>
</dbReference>
<evidence type="ECO:0000256" key="1">
    <source>
        <dbReference type="ARBA" id="ARBA00004739"/>
    </source>
</evidence>
<keyword evidence="3" id="KW-0285">Flavoprotein</keyword>
<dbReference type="PIRSF" id="PIRSF000196">
    <property type="entry name" value="Pro_dehydrog"/>
    <property type="match status" value="1"/>
</dbReference>
<gene>
    <name evidence="12" type="ORF">HRJ53_10950</name>
</gene>
<dbReference type="UniPathway" id="UPA00261">
    <property type="reaction ID" value="UER00373"/>
</dbReference>
<evidence type="ECO:0000256" key="10">
    <source>
        <dbReference type="PIRSR" id="PIRSR000196-2"/>
    </source>
</evidence>
<feature type="binding site" evidence="10">
    <location>
        <position position="159"/>
    </location>
    <ligand>
        <name>FAD</name>
        <dbReference type="ChEBI" id="CHEBI:57692"/>
    </ligand>
</feature>
<comment type="pathway">
    <text evidence="1">Amino-acid degradation; L-proline degradation into L-glutamate; L-glutamate from L-proline: step 1/2.</text>
</comment>
<evidence type="ECO:0000256" key="8">
    <source>
        <dbReference type="ARBA" id="ARBA00048779"/>
    </source>
</evidence>
<dbReference type="Pfam" id="PF01619">
    <property type="entry name" value="Pro_dh"/>
    <property type="match status" value="1"/>
</dbReference>
<keyword evidence="4 10" id="KW-0547">Nucleotide-binding</keyword>
<keyword evidence="13" id="KW-1185">Reference proteome</keyword>